<sequence>MEKEEIADLLEENHNTLFKWLEDQPNENWEKGPDGKWTVGQQILHLVNSLQLLNNALSYPRFFLKYKFGLCNREPRDYKTIVSKYCQELVDNKDKTKKYNQKLKKPLLKDRERLLTKLQIQSKKLQFKIKKISDVNLDTLVLPHPLMGKMTIREIIMWTAYHTEHHTKILIMNYGEETYC</sequence>
<evidence type="ECO:0000313" key="2">
    <source>
        <dbReference type="EMBL" id="MDN3618806.1"/>
    </source>
</evidence>
<dbReference type="AlphaFoldDB" id="A0AAJ1VFN5"/>
<dbReference type="SUPFAM" id="SSF109854">
    <property type="entry name" value="DinB/YfiT-like putative metalloenzymes"/>
    <property type="match status" value="1"/>
</dbReference>
<protein>
    <submittedName>
        <fullName evidence="2">DinB family protein</fullName>
    </submittedName>
</protein>
<name>A0AAJ1VFN5_9FLAO</name>
<dbReference type="Proteomes" id="UP001228636">
    <property type="component" value="Unassembled WGS sequence"/>
</dbReference>
<feature type="domain" description="DinB-like" evidence="1">
    <location>
        <begin position="10"/>
        <end position="168"/>
    </location>
</feature>
<dbReference type="RefSeq" id="WP_165733414.1">
    <property type="nucleotide sequence ID" value="NZ_CP103460.1"/>
</dbReference>
<dbReference type="Gene3D" id="1.20.120.450">
    <property type="entry name" value="dinb family like domain"/>
    <property type="match status" value="1"/>
</dbReference>
<proteinExistence type="predicted"/>
<reference evidence="2 3" key="1">
    <citation type="journal article" date="2014" name="Int. J. Syst. Evol. Microbiol.">
        <title>Complete genome sequence of Corynebacterium casei LMG S-19264T (=DSM 44701T), isolated from a smear-ripened cheese.</title>
        <authorList>
            <consortium name="US DOE Joint Genome Institute (JGI-PGF)"/>
            <person name="Walter F."/>
            <person name="Albersmeier A."/>
            <person name="Kalinowski J."/>
            <person name="Ruckert C."/>
        </authorList>
    </citation>
    <scope>NUCLEOTIDE SEQUENCE [LARGE SCALE GENOMIC DNA]</scope>
    <source>
        <strain evidence="2 3">CECT 8670</strain>
    </source>
</reference>
<dbReference type="EMBL" id="JAUFQH010000004">
    <property type="protein sequence ID" value="MDN3618806.1"/>
    <property type="molecule type" value="Genomic_DNA"/>
</dbReference>
<accession>A0AAJ1VFN5</accession>
<dbReference type="InterPro" id="IPR034660">
    <property type="entry name" value="DinB/YfiT-like"/>
</dbReference>
<comment type="caution">
    <text evidence="2">The sequence shown here is derived from an EMBL/GenBank/DDBJ whole genome shotgun (WGS) entry which is preliminary data.</text>
</comment>
<dbReference type="InterPro" id="IPR024775">
    <property type="entry name" value="DinB-like"/>
</dbReference>
<evidence type="ECO:0000313" key="3">
    <source>
        <dbReference type="Proteomes" id="UP001228636"/>
    </source>
</evidence>
<evidence type="ECO:0000259" key="1">
    <source>
        <dbReference type="Pfam" id="PF12867"/>
    </source>
</evidence>
<gene>
    <name evidence="2" type="ORF">QWY81_04970</name>
</gene>
<organism evidence="2 3">
    <name type="scientific">Polaribacter sejongensis</name>
    <dbReference type="NCBI Taxonomy" id="985043"/>
    <lineage>
        <taxon>Bacteria</taxon>
        <taxon>Pseudomonadati</taxon>
        <taxon>Bacteroidota</taxon>
        <taxon>Flavobacteriia</taxon>
        <taxon>Flavobacteriales</taxon>
        <taxon>Flavobacteriaceae</taxon>
    </lineage>
</organism>
<dbReference type="Pfam" id="PF12867">
    <property type="entry name" value="DinB_2"/>
    <property type="match status" value="1"/>
</dbReference>